<feature type="region of interest" description="Disordered" evidence="1">
    <location>
        <begin position="825"/>
        <end position="865"/>
    </location>
</feature>
<protein>
    <submittedName>
        <fullName evidence="2">Uncharacterized protein</fullName>
    </submittedName>
</protein>
<evidence type="ECO:0000313" key="3">
    <source>
        <dbReference type="Proteomes" id="UP000222056"/>
    </source>
</evidence>
<dbReference type="OrthoDB" id="5240636at2"/>
<proteinExistence type="predicted"/>
<reference evidence="3" key="1">
    <citation type="submission" date="2016-10" db="EMBL/GenBank/DDBJ databases">
        <authorList>
            <person name="Varghese N."/>
            <person name="Submissions S."/>
        </authorList>
    </citation>
    <scope>NUCLEOTIDE SEQUENCE [LARGE SCALE GENOMIC DNA]</scope>
    <source>
        <strain evidence="3">ATCC 35263</strain>
    </source>
</reference>
<evidence type="ECO:0000256" key="1">
    <source>
        <dbReference type="SAM" id="MobiDB-lite"/>
    </source>
</evidence>
<gene>
    <name evidence="2" type="ORF">SAMN02745716_0449</name>
</gene>
<dbReference type="RefSeq" id="WP_093115827.1">
    <property type="nucleotide sequence ID" value="NZ_FNWJ01000001.1"/>
</dbReference>
<sequence>MSISSLTVNPSTPQANSHPNLTVAMGFQYSPSSDDLKNLTITLPPGLVGNPRALPQCSSSQFAADNCPSQSAVGSTSVRTEVSGVPLVSALDASGTVYNLQPQPGEPGRLGVIVRPSFPLATIDKIFLQAPIVVRPDKDYALETTISNIPRQTRVVVGLVPTTAEITITQMSLTLNDQVNGQNFLTMPSSCATGNLAAQASSWDQASVIATRSATITPSGCGSLAFNPGFAFSVQTTRAETPTGADVQITLPADSPTLKSAVVTLPTGMTINPASADGLTACTDAQFGVGSNSAPTCPSTSQVGTVQFDTPLLGLLSGSVFFAQPTPSRPWGLFVAIAGPGFYAKLVGNVAIDEQTGRVTTTFDGLPQVPFTSFRLIFNGGDRALLTTPSSCGAAQAQAQLTPWSSASAVSRGASITVSWDGAGAACPDPRPFSPGLALTLSDTSAAANPAMTLAVTRPDRDQPLRDLRVSLPPGLLGYLAMPGLDLCSNADAVAGNCPASSRVGSVTVQSGPGNAPVTLSGSVYLTQPSRPGAIAGLSVVIPAQVGPVDLGRVIVANALVLRPGDFGLDVESDPLPTMLRGIPLAVRSLTITLDRPGFLRNPTRCGDLQANATLGASDGRTVQRPASVTISGCDGLPFAPSLDGTLGSADNVGGGALGVPLTTRITLPAGNAALRRVRVQLPGSLVPDITAISRTCPIAQVTAGTCPDTAKVGTARVVTPLLALPLEAPVLLAENPGGLPRLAVPLLGTVLHGDVSLDGGKIATTFDNLPDIPLSSFELAIAGGPNGLLRAPQTICAPNDATAAAVLDAHSGGSVALTRALTRPDCTAPTGNIGQNGGTQGGPPSAGGSGQANRGGARRAAMRPTVRGSLVVRRGLATLSLSVRQPASLPALGRVRIVLPRSLRPTRGVRPVARAPRRLAARAVSVRGRTLQIRLSRATRTLTVKLTRIRLAAKLKRALARRKAATLKVPLTVVDRSGHSWRITLVVRPRGR</sequence>
<accession>A0A1H6FIC1</accession>
<feature type="compositionally biased region" description="Gly residues" evidence="1">
    <location>
        <begin position="835"/>
        <end position="851"/>
    </location>
</feature>
<dbReference type="AlphaFoldDB" id="A0A1H6FIC1"/>
<name>A0A1H6FIC1_THEAL</name>
<dbReference type="Proteomes" id="UP000222056">
    <property type="component" value="Unassembled WGS sequence"/>
</dbReference>
<keyword evidence="3" id="KW-1185">Reference proteome</keyword>
<organism evidence="2 3">
    <name type="scientific">Thermoleophilum album</name>
    <dbReference type="NCBI Taxonomy" id="29539"/>
    <lineage>
        <taxon>Bacteria</taxon>
        <taxon>Bacillati</taxon>
        <taxon>Actinomycetota</taxon>
        <taxon>Thermoleophilia</taxon>
        <taxon>Thermoleophilales</taxon>
        <taxon>Thermoleophilaceae</taxon>
        <taxon>Thermoleophilum</taxon>
    </lineage>
</organism>
<dbReference type="EMBL" id="FNWJ01000001">
    <property type="protein sequence ID" value="SEH10581.1"/>
    <property type="molecule type" value="Genomic_DNA"/>
</dbReference>
<evidence type="ECO:0000313" key="2">
    <source>
        <dbReference type="EMBL" id="SEH10581.1"/>
    </source>
</evidence>